<feature type="binding site" evidence="3">
    <location>
        <position position="279"/>
    </location>
    <ligand>
        <name>CTP</name>
        <dbReference type="ChEBI" id="CHEBI:37563"/>
    </ligand>
</feature>
<feature type="binding site" evidence="3">
    <location>
        <position position="342"/>
    </location>
    <ligand>
        <name>CTP</name>
        <dbReference type="ChEBI" id="CHEBI:37563"/>
    </ligand>
</feature>
<feature type="domain" description="Flavoprotein" evidence="5">
    <location>
        <begin position="7"/>
        <end position="178"/>
    </location>
</feature>
<evidence type="ECO:0000256" key="2">
    <source>
        <dbReference type="ARBA" id="ARBA00023239"/>
    </source>
</evidence>
<dbReference type="PANTHER" id="PTHR14359">
    <property type="entry name" value="HOMO-OLIGOMERIC FLAVIN CONTAINING CYS DECARBOXYLASE FAMILY"/>
    <property type="match status" value="1"/>
</dbReference>
<dbReference type="Gene3D" id="3.40.50.1950">
    <property type="entry name" value="Flavin prenyltransferase-like"/>
    <property type="match status" value="1"/>
</dbReference>
<protein>
    <recommendedName>
        <fullName evidence="3">Coenzyme A biosynthesis bifunctional protein CoaBC</fullName>
    </recommendedName>
    <alternativeName>
        <fullName evidence="3">DNA/pantothenate metabolism flavoprotein</fullName>
    </alternativeName>
    <alternativeName>
        <fullName evidence="3">Phosphopantothenoylcysteine synthetase/decarboxylase</fullName>
        <shortName evidence="3">PPCS-PPCDC</shortName>
    </alternativeName>
    <domain>
        <recommendedName>
            <fullName evidence="3">Phosphopantothenoylcysteine decarboxylase</fullName>
            <shortName evidence="3">PPC decarboxylase</shortName>
            <shortName evidence="3">PPC-DC</shortName>
            <ecNumber evidence="3">4.1.1.36</ecNumber>
        </recommendedName>
        <alternativeName>
            <fullName evidence="3">CoaC</fullName>
        </alternativeName>
    </domain>
    <domain>
        <recommendedName>
            <fullName evidence="3">Phosphopantothenate--cysteine ligase</fullName>
            <ecNumber evidence="3">6.3.2.5</ecNumber>
        </recommendedName>
        <alternativeName>
            <fullName evidence="3">CoaB</fullName>
        </alternativeName>
        <alternativeName>
            <fullName evidence="3">Phosphopantothenoylcysteine synthetase</fullName>
            <shortName evidence="3">PPC synthetase</shortName>
            <shortName evidence="3">PPC-S</shortName>
        </alternativeName>
    </domain>
</protein>
<gene>
    <name evidence="3 7" type="primary">coaBC</name>
    <name evidence="7" type="ORF">WNY57_08765</name>
</gene>
<dbReference type="EC" id="4.1.1.36" evidence="3"/>
<dbReference type="GO" id="GO:0004632">
    <property type="term" value="F:phosphopantothenate--cysteine ligase activity"/>
    <property type="evidence" value="ECO:0007669"/>
    <property type="project" value="UniProtKB-EC"/>
</dbReference>
<comment type="cofactor">
    <cofactor evidence="3">
        <name>Mg(2+)</name>
        <dbReference type="ChEBI" id="CHEBI:18420"/>
    </cofactor>
</comment>
<dbReference type="Pfam" id="PF02441">
    <property type="entry name" value="Flavoprotein"/>
    <property type="match status" value="1"/>
</dbReference>
<name>A0ABU9TGP3_9GAMM</name>
<feature type="active site" description="Proton donor" evidence="3">
    <location>
        <position position="159"/>
    </location>
</feature>
<dbReference type="SUPFAM" id="SSF52507">
    <property type="entry name" value="Homo-oligomeric flavin-containing Cys decarboxylases, HFCD"/>
    <property type="match status" value="1"/>
</dbReference>
<comment type="function">
    <text evidence="4">Catalyzes two steps in the biosynthesis of coenzyme A. In the first step cysteine is conjugated to 4'-phosphopantothenate to form 4-phosphopantothenoylcysteine, in the latter compound is decarboxylated to form 4'-phosphopantotheine.</text>
</comment>
<keyword evidence="3 4" id="KW-0285">Flavoprotein</keyword>
<keyword evidence="3 4" id="KW-0288">FMN</keyword>
<keyword evidence="3" id="KW-0479">Metal-binding</keyword>
<dbReference type="InterPro" id="IPR036551">
    <property type="entry name" value="Flavin_trans-like"/>
</dbReference>
<comment type="catalytic activity">
    <reaction evidence="3 4">
        <text>N-[(R)-4-phosphopantothenoyl]-L-cysteine + H(+) = (R)-4'-phosphopantetheine + CO2</text>
        <dbReference type="Rhea" id="RHEA:16793"/>
        <dbReference type="ChEBI" id="CHEBI:15378"/>
        <dbReference type="ChEBI" id="CHEBI:16526"/>
        <dbReference type="ChEBI" id="CHEBI:59458"/>
        <dbReference type="ChEBI" id="CHEBI:61723"/>
        <dbReference type="EC" id="4.1.1.36"/>
    </reaction>
</comment>
<comment type="similarity">
    <text evidence="3 4">In the N-terminal section; belongs to the HFCD (homo-oligomeric flavin containing Cys decarboxylase) superfamily.</text>
</comment>
<keyword evidence="1 3" id="KW-0210">Decarboxylase</keyword>
<evidence type="ECO:0000259" key="5">
    <source>
        <dbReference type="Pfam" id="PF02441"/>
    </source>
</evidence>
<evidence type="ECO:0000256" key="3">
    <source>
        <dbReference type="HAMAP-Rule" id="MF_02225"/>
    </source>
</evidence>
<evidence type="ECO:0000256" key="1">
    <source>
        <dbReference type="ARBA" id="ARBA00022793"/>
    </source>
</evidence>
<comment type="cofactor">
    <cofactor evidence="3">
        <name>FMN</name>
        <dbReference type="ChEBI" id="CHEBI:58210"/>
    </cofactor>
    <text evidence="3">Binds 1 FMN per subunit.</text>
</comment>
<keyword evidence="8" id="KW-1185">Reference proteome</keyword>
<dbReference type="NCBIfam" id="TIGR00521">
    <property type="entry name" value="coaBC_dfp"/>
    <property type="match status" value="1"/>
</dbReference>
<feature type="binding site" evidence="3">
    <location>
        <position position="338"/>
    </location>
    <ligand>
        <name>CTP</name>
        <dbReference type="ChEBI" id="CHEBI:37563"/>
    </ligand>
</feature>
<dbReference type="InterPro" id="IPR035929">
    <property type="entry name" value="CoaB-like_sf"/>
</dbReference>
<dbReference type="SUPFAM" id="SSF102645">
    <property type="entry name" value="CoaB-like"/>
    <property type="match status" value="1"/>
</dbReference>
<keyword evidence="3" id="KW-0460">Magnesium</keyword>
<feature type="region of interest" description="Phosphopantothenoylcysteine decarboxylase" evidence="3">
    <location>
        <begin position="1"/>
        <end position="190"/>
    </location>
</feature>
<feature type="binding site" evidence="3">
    <location>
        <begin position="305"/>
        <end position="308"/>
    </location>
    <ligand>
        <name>CTP</name>
        <dbReference type="ChEBI" id="CHEBI:37563"/>
    </ligand>
</feature>
<keyword evidence="3 4" id="KW-0436">Ligase</keyword>
<feature type="binding site" evidence="3">
    <location>
        <position position="324"/>
    </location>
    <ligand>
        <name>CTP</name>
        <dbReference type="ChEBI" id="CHEBI:37563"/>
    </ligand>
</feature>
<dbReference type="EC" id="6.3.2.5" evidence="3"/>
<proteinExistence type="inferred from homology"/>
<comment type="function">
    <text evidence="3">Catalyzes two sequential steps in the biosynthesis of coenzyme A. In the first step cysteine is conjugated to 4'-phosphopantothenate to form 4-phosphopantothenoylcysteine. In the second step the latter compound is decarboxylated to form 4'-phosphopantotheine.</text>
</comment>
<dbReference type="Pfam" id="PF04127">
    <property type="entry name" value="DFP"/>
    <property type="match status" value="1"/>
</dbReference>
<dbReference type="PANTHER" id="PTHR14359:SF6">
    <property type="entry name" value="PHOSPHOPANTOTHENOYLCYSTEINE DECARBOXYLASE"/>
    <property type="match status" value="1"/>
</dbReference>
<reference evidence="7 8" key="1">
    <citation type="submission" date="2024-03" db="EMBL/GenBank/DDBJ databases">
        <title>Community enrichment and isolation of bacterial strains for fucoidan degradation.</title>
        <authorList>
            <person name="Sichert A."/>
        </authorList>
    </citation>
    <scope>NUCLEOTIDE SEQUENCE [LARGE SCALE GENOMIC DNA]</scope>
    <source>
        <strain evidence="7 8">AS26</strain>
    </source>
</reference>
<dbReference type="InterPro" id="IPR007085">
    <property type="entry name" value="DNA/pantothenate-metab_flavo_C"/>
</dbReference>
<comment type="caution">
    <text evidence="7">The sequence shown here is derived from an EMBL/GenBank/DDBJ whole genome shotgun (WGS) entry which is preliminary data.</text>
</comment>
<feature type="region of interest" description="Phosphopantothenate--cysteine ligase" evidence="3">
    <location>
        <begin position="191"/>
        <end position="397"/>
    </location>
</feature>
<dbReference type="RefSeq" id="WP_197187993.1">
    <property type="nucleotide sequence ID" value="NZ_JBBMQX010000005.1"/>
</dbReference>
<comment type="pathway">
    <text evidence="3 4">Cofactor biosynthesis; coenzyme A biosynthesis; CoA from (R)-pantothenate: step 3/5.</text>
</comment>
<keyword evidence="3" id="KW-0511">Multifunctional enzyme</keyword>
<sequence length="397" mass="42226">MTNLTNKKIVLGITGGIAAYKCAELVRRLKDSGCEVKVVMTESAKHFITPLTMQAVSGETVSDSLLDPSAEASMGHIEFAKWADLILVAPATCNIIAKMAAGIADDLLTTLLLATPAKVAVAPAMNQQMYAHAATQANLATLKARNVLIWGPGKGEQACGDIGAGRMLEPHELVALCIAKEQPQLLAGKTITITAGPTREPLDPVRFISNHSSGKMGYALAEAALQLGAKVNLISGPVTIKAPTGVNLINIESAEELLTESLTYAPQSDAFIGCAAVADYRAANIATQKMKKQGDELTLTLTKNPDVIAAIANLTQNRPYTVGFAAETQNVESYAKGKLKNKNLDMICANDVSKSGLGFNSDHNALTLYWHNEQLELPTTSKIEIARKVIEQLAKHL</sequence>
<organism evidence="7 8">
    <name type="scientific">Pseudoalteromonas arctica</name>
    <dbReference type="NCBI Taxonomy" id="394751"/>
    <lineage>
        <taxon>Bacteria</taxon>
        <taxon>Pseudomonadati</taxon>
        <taxon>Pseudomonadota</taxon>
        <taxon>Gammaproteobacteria</taxon>
        <taxon>Alteromonadales</taxon>
        <taxon>Pseudoalteromonadaceae</taxon>
        <taxon>Pseudoalteromonas</taxon>
    </lineage>
</organism>
<dbReference type="HAMAP" id="MF_02225">
    <property type="entry name" value="CoaBC"/>
    <property type="match status" value="1"/>
</dbReference>
<accession>A0ABU9TGP3</accession>
<feature type="binding site" evidence="3">
    <location>
        <begin position="273"/>
        <end position="275"/>
    </location>
    <ligand>
        <name>CTP</name>
        <dbReference type="ChEBI" id="CHEBI:37563"/>
    </ligand>
</feature>
<dbReference type="GO" id="GO:0004633">
    <property type="term" value="F:phosphopantothenoylcysteine decarboxylase activity"/>
    <property type="evidence" value="ECO:0007669"/>
    <property type="project" value="UniProtKB-EC"/>
</dbReference>
<comment type="similarity">
    <text evidence="3 4">In the C-terminal section; belongs to the PPC synthetase family.</text>
</comment>
<feature type="binding site" evidence="3">
    <location>
        <position position="289"/>
    </location>
    <ligand>
        <name>CTP</name>
        <dbReference type="ChEBI" id="CHEBI:37563"/>
    </ligand>
</feature>
<dbReference type="InterPro" id="IPR003382">
    <property type="entry name" value="Flavoprotein"/>
</dbReference>
<comment type="pathway">
    <text evidence="3 4">Cofactor biosynthesis; coenzyme A biosynthesis; CoA from (R)-pantothenate: step 2/5.</text>
</comment>
<dbReference type="InterPro" id="IPR005252">
    <property type="entry name" value="CoaBC"/>
</dbReference>
<comment type="catalytic activity">
    <reaction evidence="3 4">
        <text>(R)-4'-phosphopantothenate + L-cysteine + CTP = N-[(R)-4-phosphopantothenoyl]-L-cysteine + CMP + diphosphate + H(+)</text>
        <dbReference type="Rhea" id="RHEA:19397"/>
        <dbReference type="ChEBI" id="CHEBI:10986"/>
        <dbReference type="ChEBI" id="CHEBI:15378"/>
        <dbReference type="ChEBI" id="CHEBI:33019"/>
        <dbReference type="ChEBI" id="CHEBI:35235"/>
        <dbReference type="ChEBI" id="CHEBI:37563"/>
        <dbReference type="ChEBI" id="CHEBI:59458"/>
        <dbReference type="ChEBI" id="CHEBI:60377"/>
        <dbReference type="EC" id="6.3.2.5"/>
    </reaction>
</comment>
<dbReference type="Proteomes" id="UP001457661">
    <property type="component" value="Unassembled WGS sequence"/>
</dbReference>
<evidence type="ECO:0000256" key="4">
    <source>
        <dbReference type="RuleBase" id="RU364078"/>
    </source>
</evidence>
<dbReference type="EMBL" id="JBBMQX010000005">
    <property type="protein sequence ID" value="MEM5532516.1"/>
    <property type="molecule type" value="Genomic_DNA"/>
</dbReference>
<dbReference type="Gene3D" id="3.40.50.10300">
    <property type="entry name" value="CoaB-like"/>
    <property type="match status" value="1"/>
</dbReference>
<keyword evidence="2 3" id="KW-0456">Lyase</keyword>
<evidence type="ECO:0000313" key="8">
    <source>
        <dbReference type="Proteomes" id="UP001457661"/>
    </source>
</evidence>
<feature type="domain" description="DNA/pantothenate metabolism flavoprotein C-terminal" evidence="6">
    <location>
        <begin position="186"/>
        <end position="395"/>
    </location>
</feature>
<evidence type="ECO:0000259" key="6">
    <source>
        <dbReference type="Pfam" id="PF04127"/>
    </source>
</evidence>
<evidence type="ECO:0000313" key="7">
    <source>
        <dbReference type="EMBL" id="MEM5532516.1"/>
    </source>
</evidence>